<name>A0A9D2SKK3_9FIRM</name>
<evidence type="ECO:0000259" key="1">
    <source>
        <dbReference type="PROSITE" id="PS50930"/>
    </source>
</evidence>
<gene>
    <name evidence="2" type="ORF">H9935_13885</name>
</gene>
<comment type="caution">
    <text evidence="2">The sequence shown here is derived from an EMBL/GenBank/DDBJ whole genome shotgun (WGS) entry which is preliminary data.</text>
</comment>
<protein>
    <submittedName>
        <fullName evidence="2">LytTR family transcriptional regulator DNA-binding domain-containing protein</fullName>
    </submittedName>
</protein>
<reference evidence="2" key="1">
    <citation type="journal article" date="2021" name="PeerJ">
        <title>Extensive microbial diversity within the chicken gut microbiome revealed by metagenomics and culture.</title>
        <authorList>
            <person name="Gilroy R."/>
            <person name="Ravi A."/>
            <person name="Getino M."/>
            <person name="Pursley I."/>
            <person name="Horton D.L."/>
            <person name="Alikhan N.F."/>
            <person name="Baker D."/>
            <person name="Gharbi K."/>
            <person name="Hall N."/>
            <person name="Watson M."/>
            <person name="Adriaenssens E.M."/>
            <person name="Foster-Nyarko E."/>
            <person name="Jarju S."/>
            <person name="Secka A."/>
            <person name="Antonio M."/>
            <person name="Oren A."/>
            <person name="Chaudhuri R.R."/>
            <person name="La Ragione R."/>
            <person name="Hildebrand F."/>
            <person name="Pallen M.J."/>
        </authorList>
    </citation>
    <scope>NUCLEOTIDE SEQUENCE</scope>
    <source>
        <strain evidence="2">ChiSxjej6B18-287</strain>
    </source>
</reference>
<dbReference type="AlphaFoldDB" id="A0A9D2SKK3"/>
<keyword evidence="2" id="KW-0238">DNA-binding</keyword>
<feature type="domain" description="HTH LytTR-type" evidence="1">
    <location>
        <begin position="12"/>
        <end position="79"/>
    </location>
</feature>
<dbReference type="EMBL" id="DWWV01000191">
    <property type="protein sequence ID" value="HJC11863.1"/>
    <property type="molecule type" value="Genomic_DNA"/>
</dbReference>
<sequence>MRVLQRNREREVLIQSGDTVVKIPVSQILYIERSKNYLEYHTGDQVYRIRGTIADVEEAFRKEGFSKCISGCLVNLKYVTKASKDTVWLSFHIQMSQAFEEEVSQMCNLSEGVEQKGIQKGMQRALTESIKNLMDTMNMTAKEAMDALKIKEEDRSQYTELLKIQK</sequence>
<dbReference type="Pfam" id="PF04397">
    <property type="entry name" value="LytTR"/>
    <property type="match status" value="1"/>
</dbReference>
<accession>A0A9D2SKK3</accession>
<reference evidence="2" key="2">
    <citation type="submission" date="2021-04" db="EMBL/GenBank/DDBJ databases">
        <authorList>
            <person name="Gilroy R."/>
        </authorList>
    </citation>
    <scope>NUCLEOTIDE SEQUENCE</scope>
    <source>
        <strain evidence="2">ChiSxjej6B18-287</strain>
    </source>
</reference>
<dbReference type="SMART" id="SM00850">
    <property type="entry name" value="LytTR"/>
    <property type="match status" value="1"/>
</dbReference>
<dbReference type="GO" id="GO:0003677">
    <property type="term" value="F:DNA binding"/>
    <property type="evidence" value="ECO:0007669"/>
    <property type="project" value="UniProtKB-KW"/>
</dbReference>
<dbReference type="Proteomes" id="UP000823893">
    <property type="component" value="Unassembled WGS sequence"/>
</dbReference>
<dbReference type="Gene3D" id="2.40.50.1020">
    <property type="entry name" value="LytTr DNA-binding domain"/>
    <property type="match status" value="1"/>
</dbReference>
<evidence type="ECO:0000313" key="2">
    <source>
        <dbReference type="EMBL" id="HJC11863.1"/>
    </source>
</evidence>
<dbReference type="PROSITE" id="PS50930">
    <property type="entry name" value="HTH_LYTTR"/>
    <property type="match status" value="1"/>
</dbReference>
<dbReference type="InterPro" id="IPR007492">
    <property type="entry name" value="LytTR_DNA-bd_dom"/>
</dbReference>
<evidence type="ECO:0000313" key="3">
    <source>
        <dbReference type="Proteomes" id="UP000823893"/>
    </source>
</evidence>
<organism evidence="2 3">
    <name type="scientific">Candidatus Blautia merdigallinarum</name>
    <dbReference type="NCBI Taxonomy" id="2838495"/>
    <lineage>
        <taxon>Bacteria</taxon>
        <taxon>Bacillati</taxon>
        <taxon>Bacillota</taxon>
        <taxon>Clostridia</taxon>
        <taxon>Lachnospirales</taxon>
        <taxon>Lachnospiraceae</taxon>
        <taxon>Blautia</taxon>
    </lineage>
</organism>
<proteinExistence type="predicted"/>